<evidence type="ECO:0000256" key="3">
    <source>
        <dbReference type="ARBA" id="ARBA00022618"/>
    </source>
</evidence>
<proteinExistence type="inferred from homology"/>
<keyword evidence="3 11" id="KW-0132">Cell division</keyword>
<dbReference type="AlphaFoldDB" id="A0A6I9QLH0"/>
<feature type="repeat" description="WD" evidence="8">
    <location>
        <begin position="223"/>
        <end position="264"/>
    </location>
</feature>
<dbReference type="InterPro" id="IPR019775">
    <property type="entry name" value="WD40_repeat_CS"/>
</dbReference>
<dbReference type="CDD" id="cd00200">
    <property type="entry name" value="WD40"/>
    <property type="match status" value="1"/>
</dbReference>
<dbReference type="InterPro" id="IPR056150">
    <property type="entry name" value="WD40_CDC20-Fz"/>
</dbReference>
<evidence type="ECO:0000256" key="4">
    <source>
        <dbReference type="ARBA" id="ARBA00022737"/>
    </source>
</evidence>
<dbReference type="InterPro" id="IPR015943">
    <property type="entry name" value="WD40/YVTN_repeat-like_dom_sf"/>
</dbReference>
<comment type="function">
    <text evidence="7">Component of the anaphase promoting complex/cyclosome (APC/C), a cell cycle-regulated E3 ubiquitin-protein ligase complex that controls progression through mitosis and the G1 phase of the cell cycle.</text>
</comment>
<evidence type="ECO:0000313" key="11">
    <source>
        <dbReference type="RefSeq" id="XP_010911345.1"/>
    </source>
</evidence>
<dbReference type="GO" id="GO:1905786">
    <property type="term" value="P:positive regulation of anaphase-promoting complex-dependent catabolic process"/>
    <property type="evidence" value="ECO:0007669"/>
    <property type="project" value="TreeGrafter"/>
</dbReference>
<comment type="similarity">
    <text evidence="1">Belongs to the WD repeat CDC20/Fizzy family.</text>
</comment>
<dbReference type="InParanoid" id="A0A6I9QLH0"/>
<dbReference type="Pfam" id="PF24807">
    <property type="entry name" value="WD40_CDC20-Fz"/>
    <property type="match status" value="1"/>
</dbReference>
<feature type="domain" description="CDC20/Fizzy WD40" evidence="9">
    <location>
        <begin position="94"/>
        <end position="393"/>
    </location>
</feature>
<dbReference type="PANTHER" id="PTHR19918:SF8">
    <property type="entry name" value="FI02843P"/>
    <property type="match status" value="1"/>
</dbReference>
<dbReference type="GO" id="GO:0031145">
    <property type="term" value="P:anaphase-promoting complex-dependent catabolic process"/>
    <property type="evidence" value="ECO:0007669"/>
    <property type="project" value="TreeGrafter"/>
</dbReference>
<dbReference type="Gene3D" id="2.130.10.10">
    <property type="entry name" value="YVTN repeat-like/Quinoprotein amine dehydrogenase"/>
    <property type="match status" value="1"/>
</dbReference>
<dbReference type="PROSITE" id="PS00678">
    <property type="entry name" value="WD_REPEATS_1"/>
    <property type="match status" value="1"/>
</dbReference>
<evidence type="ECO:0000256" key="6">
    <source>
        <dbReference type="ARBA" id="ARBA00023306"/>
    </source>
</evidence>
<protein>
    <submittedName>
        <fullName evidence="11">Cell division cycle 20.2, cofactor of APC complex</fullName>
    </submittedName>
</protein>
<dbReference type="GO" id="GO:0010997">
    <property type="term" value="F:anaphase-promoting complex binding"/>
    <property type="evidence" value="ECO:0007669"/>
    <property type="project" value="InterPro"/>
</dbReference>
<dbReference type="GO" id="GO:1990757">
    <property type="term" value="F:ubiquitin ligase activator activity"/>
    <property type="evidence" value="ECO:0007669"/>
    <property type="project" value="TreeGrafter"/>
</dbReference>
<evidence type="ECO:0000313" key="10">
    <source>
        <dbReference type="Proteomes" id="UP000504607"/>
    </source>
</evidence>
<accession>A0A6I9QLH0</accession>
<dbReference type="RefSeq" id="XP_010911345.1">
    <property type="nucleotide sequence ID" value="XM_010913043.1"/>
</dbReference>
<organism evidence="10 11">
    <name type="scientific">Elaeis guineensis var. tenera</name>
    <name type="common">Oil palm</name>
    <dbReference type="NCBI Taxonomy" id="51953"/>
    <lineage>
        <taxon>Eukaryota</taxon>
        <taxon>Viridiplantae</taxon>
        <taxon>Streptophyta</taxon>
        <taxon>Embryophyta</taxon>
        <taxon>Tracheophyta</taxon>
        <taxon>Spermatophyta</taxon>
        <taxon>Magnoliopsida</taxon>
        <taxon>Liliopsida</taxon>
        <taxon>Arecaceae</taxon>
        <taxon>Arecoideae</taxon>
        <taxon>Cocoseae</taxon>
        <taxon>Elaeidinae</taxon>
        <taxon>Elaeis</taxon>
    </lineage>
</organism>
<dbReference type="PANTHER" id="PTHR19918">
    <property type="entry name" value="CELL DIVISION CYCLE 20 CDC20 FIZZY -RELATED"/>
    <property type="match status" value="1"/>
</dbReference>
<feature type="repeat" description="WD" evidence="8">
    <location>
        <begin position="362"/>
        <end position="393"/>
    </location>
</feature>
<keyword evidence="10" id="KW-1185">Reference proteome</keyword>
<dbReference type="InterPro" id="IPR001680">
    <property type="entry name" value="WD40_rpt"/>
</dbReference>
<keyword evidence="6" id="KW-0131">Cell cycle</keyword>
<keyword evidence="2 8" id="KW-0853">WD repeat</keyword>
<reference evidence="11" key="1">
    <citation type="submission" date="2025-08" db="UniProtKB">
        <authorList>
            <consortium name="RefSeq"/>
        </authorList>
    </citation>
    <scope>IDENTIFICATION</scope>
</reference>
<dbReference type="SUPFAM" id="SSF50978">
    <property type="entry name" value="WD40 repeat-like"/>
    <property type="match status" value="1"/>
</dbReference>
<dbReference type="OrthoDB" id="1136713at2759"/>
<dbReference type="InterPro" id="IPR036322">
    <property type="entry name" value="WD40_repeat_dom_sf"/>
</dbReference>
<evidence type="ECO:0000256" key="8">
    <source>
        <dbReference type="PROSITE-ProRule" id="PRU00221"/>
    </source>
</evidence>
<evidence type="ECO:0000256" key="1">
    <source>
        <dbReference type="ARBA" id="ARBA00006445"/>
    </source>
</evidence>
<keyword evidence="4" id="KW-0677">Repeat</keyword>
<dbReference type="InterPro" id="IPR033010">
    <property type="entry name" value="Cdc20/Fizzy"/>
</dbReference>
<evidence type="ECO:0000256" key="7">
    <source>
        <dbReference type="ARBA" id="ARBA00023425"/>
    </source>
</evidence>
<evidence type="ECO:0000256" key="5">
    <source>
        <dbReference type="ARBA" id="ARBA00022776"/>
    </source>
</evidence>
<sequence length="424" mass="47587">MGDRFIPVRSAMDFDVANLLLTTQEIKKDRSSRSDYYQKLLSECFLNNRTRIFVFKSKPPAPVNEMFQEYLGSSCKSRVVKQWRHIPKNAERTLDAPNMIGDYCLSLLDWGSSNVLAVALGSTVYLWNASNRYCSELVSVGDDGPITSVSWSPDGQVLAIGLNNSQVELWDPRASQRLRTLRRAHRFCVGSMAWNDKILTTGGMDGRICNHDVRVENRILQNYSGHTHEICGLKWSLSGQKLASGGRDNLVHIWDISMASANHRPSQNQWLHRFNDHTAAVKALAWCPFRHNLLVSGGGGTDWCIKFWNTQTGDLLNSVNTGSQVSALLWSKHERELLSSHGLPNNQLTLWRYPSMTKITELTGHTSPVLFMAQSPDGCRVASAAADERLKFWAIFESPEVPKHVAETANAGPFASFSHIRRAK</sequence>
<evidence type="ECO:0000256" key="2">
    <source>
        <dbReference type="ARBA" id="ARBA00022574"/>
    </source>
</evidence>
<evidence type="ECO:0000259" key="9">
    <source>
        <dbReference type="Pfam" id="PF24807"/>
    </source>
</evidence>
<dbReference type="Proteomes" id="UP000504607">
    <property type="component" value="Unplaced"/>
</dbReference>
<dbReference type="GO" id="GO:0005680">
    <property type="term" value="C:anaphase-promoting complex"/>
    <property type="evidence" value="ECO:0007669"/>
    <property type="project" value="TreeGrafter"/>
</dbReference>
<name>A0A6I9QLH0_ELAGV</name>
<feature type="repeat" description="WD" evidence="8">
    <location>
        <begin position="139"/>
        <end position="180"/>
    </location>
</feature>
<dbReference type="GO" id="GO:0051301">
    <property type="term" value="P:cell division"/>
    <property type="evidence" value="ECO:0007669"/>
    <property type="project" value="UniProtKB-KW"/>
</dbReference>
<dbReference type="SMART" id="SM00320">
    <property type="entry name" value="WD40"/>
    <property type="match status" value="6"/>
</dbReference>
<gene>
    <name evidence="11" type="primary">LOC105037370</name>
</gene>
<dbReference type="PROSITE" id="PS50294">
    <property type="entry name" value="WD_REPEATS_REGION"/>
    <property type="match status" value="3"/>
</dbReference>
<keyword evidence="5" id="KW-0498">Mitosis</keyword>
<dbReference type="PROSITE" id="PS50082">
    <property type="entry name" value="WD_REPEATS_2"/>
    <property type="match status" value="3"/>
</dbReference>